<dbReference type="InterPro" id="IPR036465">
    <property type="entry name" value="vWFA_dom_sf"/>
</dbReference>
<proteinExistence type="predicted"/>
<evidence type="ECO:0000313" key="2">
    <source>
        <dbReference type="EMBL" id="QBK29511.1"/>
    </source>
</evidence>
<dbReference type="SUPFAM" id="SSF53300">
    <property type="entry name" value="vWA-like"/>
    <property type="match status" value="1"/>
</dbReference>
<gene>
    <name evidence="2" type="ORF">E0E05_02220</name>
</gene>
<name>A0A4P6UWN3_9HYPH</name>
<organism evidence="2 3">
    <name type="scientific">Roseitalea porphyridii</name>
    <dbReference type="NCBI Taxonomy" id="1852022"/>
    <lineage>
        <taxon>Bacteria</taxon>
        <taxon>Pseudomonadati</taxon>
        <taxon>Pseudomonadota</taxon>
        <taxon>Alphaproteobacteria</taxon>
        <taxon>Hyphomicrobiales</taxon>
        <taxon>Ahrensiaceae</taxon>
        <taxon>Roseitalea</taxon>
    </lineage>
</organism>
<reference evidence="2 3" key="1">
    <citation type="journal article" date="2017" name="Int. J. Syst. Evol. Microbiol.">
        <title>Roseitalea porphyridii gen. nov., sp. nov., isolated from a red alga, and reclassification of Hoeflea suaedae Chung et al. 2013 as Pseudohoeflea suaedae gen. nov., comb. nov.</title>
        <authorList>
            <person name="Hyeon J.W."/>
            <person name="Jeong S.E."/>
            <person name="Baek K."/>
            <person name="Jeon C.O."/>
        </authorList>
    </citation>
    <scope>NUCLEOTIDE SEQUENCE [LARGE SCALE GENOMIC DNA]</scope>
    <source>
        <strain evidence="2 3">MA7-20</strain>
    </source>
</reference>
<keyword evidence="3" id="KW-1185">Reference proteome</keyword>
<dbReference type="PROSITE" id="PS50234">
    <property type="entry name" value="VWFA"/>
    <property type="match status" value="1"/>
</dbReference>
<dbReference type="RefSeq" id="WP_131615210.1">
    <property type="nucleotide sequence ID" value="NZ_CP036532.1"/>
</dbReference>
<dbReference type="GeneID" id="90766098"/>
<evidence type="ECO:0000313" key="3">
    <source>
        <dbReference type="Proteomes" id="UP000293719"/>
    </source>
</evidence>
<sequence length="611" mass="68667">MLRKLFRRFADDERGAAYIMAGFAVVPLFGMTALAVDYTNAVRIETEINTAAQSVALHLAKRTTLNPNIPAEDLIAEGKAMMARMVKSREVYYDRFHVDPLSGMVQIVARSDVPTYAMHLFGQDELSVVGRKQAQFARRNVEVAIAIDNSGSMDWYAGSSRKMDAAKDATRILIEAATEAVEDYSNAEIKFSIVPWHTHVSVPNEYLGGNSQNAWWIDWDGKSTEHFRYLPPYDNNGDMYFDMDRRAGHWDVARADEFIYYTPNTLTDVLPLEPDGNGVDLVALRNLPGINIVTRRDVYDAFDNVQWNGCFQHRAGDYRYSFDAPNDQDGDSLFLPHMAPDEYDNSAGYDSYWRYRNDYVDDLGGDSDYNDWGDTEHLNIRYRDSDYSYDDIYRARTFNTAKYAVSGNVKNNWHPWGYSTGPNGKCNVAKVQGLTDNNGRIQSAINQMDANGGTDLSIGLSWAMNTLTPWEPMTGAADFGEAEKILVFMTDGDNSATLPQEYAMSMSSFGYWKDDPMREGWGDNPAQWQANGALDEASKRFCTQIKARGVKIYFVYFGSPSAAATDVMEHCATSDDTAISAADDEELKAAFRKIGDDIGKLRLTHYTPPDE</sequence>
<dbReference type="EMBL" id="CP036532">
    <property type="protein sequence ID" value="QBK29511.1"/>
    <property type="molecule type" value="Genomic_DNA"/>
</dbReference>
<dbReference type="Gene3D" id="3.40.50.410">
    <property type="entry name" value="von Willebrand factor, type A domain"/>
    <property type="match status" value="2"/>
</dbReference>
<dbReference type="Proteomes" id="UP000293719">
    <property type="component" value="Chromosome"/>
</dbReference>
<dbReference type="AlphaFoldDB" id="A0A4P6UWN3"/>
<dbReference type="InterPro" id="IPR002035">
    <property type="entry name" value="VWF_A"/>
</dbReference>
<dbReference type="KEGG" id="rpod:E0E05_02220"/>
<protein>
    <recommendedName>
        <fullName evidence="1">VWFA domain-containing protein</fullName>
    </recommendedName>
</protein>
<feature type="domain" description="VWFA" evidence="1">
    <location>
        <begin position="418"/>
        <end position="594"/>
    </location>
</feature>
<evidence type="ECO:0000259" key="1">
    <source>
        <dbReference type="PROSITE" id="PS50234"/>
    </source>
</evidence>
<accession>A0A4P6UWN3</accession>
<dbReference type="OrthoDB" id="7522752at2"/>